<proteinExistence type="predicted"/>
<feature type="transmembrane region" description="Helical" evidence="1">
    <location>
        <begin position="51"/>
        <end position="73"/>
    </location>
</feature>
<feature type="transmembrane region" description="Helical" evidence="1">
    <location>
        <begin position="145"/>
        <end position="169"/>
    </location>
</feature>
<dbReference type="KEGG" id="mphn:HGG64_00965"/>
<feature type="transmembrane region" description="Helical" evidence="1">
    <location>
        <begin position="85"/>
        <end position="105"/>
    </location>
</feature>
<accession>A0A858TZR7</accession>
<dbReference type="RefSeq" id="WP_169580108.1">
    <property type="nucleotide sequence ID" value="NZ_CP051480.1"/>
</dbReference>
<keyword evidence="1" id="KW-0472">Membrane</keyword>
<sequence>MEKTYKRNKIVSGILIAIGLALFALIAIFLVESYARDFISYRLSSERSTYIFYALIVPTLSAIAINTGIFLLLKQQEKLKNSKVASVIALVVMICSILIISWFYVTSLIVASVYDYHPLKNAIIDPNEVHKETKIQLSWFIYNHAIIFCGTFVNVTSIFWIAATSANIYRIKQAKNSLK</sequence>
<dbReference type="Proteomes" id="UP000501728">
    <property type="component" value="Chromosome"/>
</dbReference>
<name>A0A858TZR7_9MOLU</name>
<gene>
    <name evidence="2" type="ORF">HGG64_00965</name>
</gene>
<evidence type="ECO:0000256" key="1">
    <source>
        <dbReference type="SAM" id="Phobius"/>
    </source>
</evidence>
<evidence type="ECO:0000313" key="2">
    <source>
        <dbReference type="EMBL" id="QJG66284.1"/>
    </source>
</evidence>
<evidence type="ECO:0000313" key="3">
    <source>
        <dbReference type="Proteomes" id="UP000501728"/>
    </source>
</evidence>
<keyword evidence="1" id="KW-1133">Transmembrane helix</keyword>
<feature type="transmembrane region" description="Helical" evidence="1">
    <location>
        <begin position="12"/>
        <end position="31"/>
    </location>
</feature>
<protein>
    <submittedName>
        <fullName evidence="2">Uncharacterized protein</fullName>
    </submittedName>
</protein>
<dbReference type="AlphaFoldDB" id="A0A858TZR7"/>
<keyword evidence="3" id="KW-1185">Reference proteome</keyword>
<organism evidence="2 3">
    <name type="scientific">Mycoplasma phocoeninasale</name>
    <dbReference type="NCBI Taxonomy" id="2726117"/>
    <lineage>
        <taxon>Bacteria</taxon>
        <taxon>Bacillati</taxon>
        <taxon>Mycoplasmatota</taxon>
        <taxon>Mollicutes</taxon>
        <taxon>Mycoplasmataceae</taxon>
        <taxon>Mycoplasma</taxon>
    </lineage>
</organism>
<keyword evidence="1" id="KW-0812">Transmembrane</keyword>
<dbReference type="EMBL" id="CP051480">
    <property type="protein sequence ID" value="QJG66284.1"/>
    <property type="molecule type" value="Genomic_DNA"/>
</dbReference>
<reference evidence="2 3" key="1">
    <citation type="submission" date="2020-04" db="EMBL/GenBank/DDBJ databases">
        <title>Novel Mycoplasma species detected in Phocoena phocoena (harbor porpoise) from the USA.</title>
        <authorList>
            <person name="Volokhov D.V."/>
        </authorList>
    </citation>
    <scope>NUCLEOTIDE SEQUENCE [LARGE SCALE GENOMIC DNA]</scope>
    <source>
        <strain evidence="2 3">C264-NAS</strain>
    </source>
</reference>